<dbReference type="KEGG" id="bban:J4G43_006535"/>
<protein>
    <submittedName>
        <fullName evidence="1">Exopolysaccharide biosynthesis protein</fullName>
    </submittedName>
</protein>
<dbReference type="Proteomes" id="UP000664702">
    <property type="component" value="Chromosome"/>
</dbReference>
<reference evidence="2 3" key="2">
    <citation type="journal article" date="2022" name="Int. J. Syst. Evol. Microbiol.">
        <title>Strains of Bradyrhizobium barranii sp. nov. associated with legumes native to Canada are symbionts of soybeans and belong to different subspecies (subsp. barranii subsp. nov. and subsp. apii subsp. nov.) and symbiovars (sv. glycinearum and sv. septentrionale).</title>
        <authorList>
            <person name="Bromfield E.S.P."/>
            <person name="Cloutier S."/>
            <person name="Wasai-Hara S."/>
            <person name="Minamisawa K."/>
        </authorList>
    </citation>
    <scope>NUCLEOTIDE SEQUENCE [LARGE SCALE GENOMIC DNA]</scope>
    <source>
        <strain evidence="2 3">144S4</strain>
    </source>
</reference>
<dbReference type="EMBL" id="CP086136">
    <property type="protein sequence ID" value="UEM13927.1"/>
    <property type="molecule type" value="Genomic_DNA"/>
</dbReference>
<proteinExistence type="predicted"/>
<evidence type="ECO:0000313" key="2">
    <source>
        <dbReference type="EMBL" id="UEM13927.1"/>
    </source>
</evidence>
<dbReference type="AlphaFoldDB" id="A0A939RZD2"/>
<reference evidence="1" key="1">
    <citation type="submission" date="2021-03" db="EMBL/GenBank/DDBJ databases">
        <title>Whole Genome Sequence of Bradyrhizobium sp. Strain 144S4.</title>
        <authorList>
            <person name="Bromfield E.S.P."/>
            <person name="Cloutier S."/>
        </authorList>
    </citation>
    <scope>NUCLEOTIDE SEQUENCE [LARGE SCALE GENOMIC DNA]</scope>
    <source>
        <strain evidence="1">144S4</strain>
    </source>
</reference>
<dbReference type="EMBL" id="JAGEMI010000001">
    <property type="protein sequence ID" value="MBO1861024.1"/>
    <property type="molecule type" value="Genomic_DNA"/>
</dbReference>
<dbReference type="Pfam" id="PF06055">
    <property type="entry name" value="ExoD"/>
    <property type="match status" value="1"/>
</dbReference>
<organism evidence="1">
    <name type="scientific">Bradyrhizobium barranii subsp. barranii</name>
    <dbReference type="NCBI Taxonomy" id="2823807"/>
    <lineage>
        <taxon>Bacteria</taxon>
        <taxon>Pseudomonadati</taxon>
        <taxon>Pseudomonadota</taxon>
        <taxon>Alphaproteobacteria</taxon>
        <taxon>Hyphomicrobiales</taxon>
        <taxon>Nitrobacteraceae</taxon>
        <taxon>Bradyrhizobium</taxon>
        <taxon>Bradyrhizobium barranii</taxon>
    </lineage>
</organism>
<evidence type="ECO:0000313" key="3">
    <source>
        <dbReference type="Proteomes" id="UP000664702"/>
    </source>
</evidence>
<gene>
    <name evidence="2" type="ORF">J4G43_006535</name>
    <name evidence="1" type="ORF">J4G43_08710</name>
</gene>
<dbReference type="InterPro" id="IPR010331">
    <property type="entry name" value="ExoD"/>
</dbReference>
<evidence type="ECO:0000313" key="1">
    <source>
        <dbReference type="EMBL" id="MBO1861024.1"/>
    </source>
</evidence>
<sequence>MLLPPPCCSGPFHLGLDDARPSQAILRDHHDPARAGRARTGLSIVAGLLLTIPAFQMIAGKPAPVFPRRIATRSLPTKHLAAVVQRSLPVLRYLEKVVHPRWRTRWRQPSAWSARRGTERYSGLHSNTLSNVVPALVIALISLAYLEEDGVLSLDRLAGRRHLCGRDGGSLADGRRRKMDHRSLVATCRW</sequence>
<name>A0A939RZD2_9BRAD</name>
<accession>A0A939RZD2</accession>